<dbReference type="EMBL" id="GG680342">
    <property type="protein sequence ID" value="EER06782.1"/>
    <property type="molecule type" value="Genomic_DNA"/>
</dbReference>
<dbReference type="RefSeq" id="XP_002774966.1">
    <property type="nucleotide sequence ID" value="XM_002774920.1"/>
</dbReference>
<dbReference type="Gene3D" id="3.40.220.10">
    <property type="entry name" value="Leucine Aminopeptidase, subunit E, domain 1"/>
    <property type="match status" value="1"/>
</dbReference>
<evidence type="ECO:0000313" key="3">
    <source>
        <dbReference type="EMBL" id="EER06782.1"/>
    </source>
</evidence>
<feature type="region of interest" description="Disordered" evidence="1">
    <location>
        <begin position="467"/>
        <end position="487"/>
    </location>
</feature>
<accession>C5L918</accession>
<dbReference type="AlphaFoldDB" id="C5L918"/>
<dbReference type="Proteomes" id="UP000007800">
    <property type="component" value="Unassembled WGS sequence"/>
</dbReference>
<dbReference type="OrthoDB" id="6133115at2759"/>
<feature type="domain" description="Macro" evidence="2">
    <location>
        <begin position="118"/>
        <end position="336"/>
    </location>
</feature>
<name>C5L918_PERM5</name>
<evidence type="ECO:0000313" key="4">
    <source>
        <dbReference type="Proteomes" id="UP000007800"/>
    </source>
</evidence>
<dbReference type="GeneID" id="9056807"/>
<dbReference type="SUPFAM" id="SSF52949">
    <property type="entry name" value="Macro domain-like"/>
    <property type="match status" value="1"/>
</dbReference>
<protein>
    <recommendedName>
        <fullName evidence="2">Macro domain-containing protein</fullName>
    </recommendedName>
</protein>
<reference evidence="3 4" key="1">
    <citation type="submission" date="2008-07" db="EMBL/GenBank/DDBJ databases">
        <authorList>
            <person name="El-Sayed N."/>
            <person name="Caler E."/>
            <person name="Inman J."/>
            <person name="Amedeo P."/>
            <person name="Hass B."/>
            <person name="Wortman J."/>
        </authorList>
    </citation>
    <scope>NUCLEOTIDE SEQUENCE [LARGE SCALE GENOMIC DNA]</scope>
    <source>
        <strain evidence="4">ATCC 50983 / TXsc</strain>
    </source>
</reference>
<dbReference type="PROSITE" id="PS51154">
    <property type="entry name" value="MACRO"/>
    <property type="match status" value="1"/>
</dbReference>
<organism evidence="4">
    <name type="scientific">Perkinsus marinus (strain ATCC 50983 / TXsc)</name>
    <dbReference type="NCBI Taxonomy" id="423536"/>
    <lineage>
        <taxon>Eukaryota</taxon>
        <taxon>Sar</taxon>
        <taxon>Alveolata</taxon>
        <taxon>Perkinsozoa</taxon>
        <taxon>Perkinsea</taxon>
        <taxon>Perkinsida</taxon>
        <taxon>Perkinsidae</taxon>
        <taxon>Perkinsus</taxon>
    </lineage>
</organism>
<evidence type="ECO:0000256" key="1">
    <source>
        <dbReference type="SAM" id="MobiDB-lite"/>
    </source>
</evidence>
<sequence length="487" mass="55279">MLIHVAFTSGTFASPVAVQRRYLSWLGKQKSKARNLALHQHNQWMTELQAANEGDKQIWMVDKQLRTPRQRIETKFRYSSPHKQKSQQLGEVPTGIWADEDDENLTSLEELIKPTYRGPVCNVPVEPFGSITVQHGSIFEWQGDCLILPMSPNIMPYRGLPLEALERGGRDLIKDVFGFVRSDESLREQIEPPDLGPTVKANFNSGLPVGTVIPAPAHGINNVAAVFFVVMPYFWQGSSTDAERRFRYAIRSALEYVSSHAEIRSVAIPHLGRGIFGFADHKGSMGPTMIMAEEAFDAILCRDRTSNINYSLQNVTLIGIDNDVVEMMRDSLLMVAERTFPDKQVEPAALHQGKLARRLIMMHDMHELNLTRKRDKYKFKKYSGVIRNRADHWRANIMPWVWRSQKVNIPPPLMVRKKTGAPPAIGEDTSSRLQPRGRPHYYTNVSHWLFPTDTQSGFKSIRRTAGGRWVGQSPGMPKTQDMVKPRA</sequence>
<dbReference type="Pfam" id="PF01661">
    <property type="entry name" value="Macro"/>
    <property type="match status" value="1"/>
</dbReference>
<dbReference type="InterPro" id="IPR002589">
    <property type="entry name" value="Macro_dom"/>
</dbReference>
<dbReference type="InterPro" id="IPR043472">
    <property type="entry name" value="Macro_dom-like"/>
</dbReference>
<evidence type="ECO:0000259" key="2">
    <source>
        <dbReference type="PROSITE" id="PS51154"/>
    </source>
</evidence>
<feature type="region of interest" description="Disordered" evidence="1">
    <location>
        <begin position="418"/>
        <end position="437"/>
    </location>
</feature>
<dbReference type="FunCoup" id="C5L918">
    <property type="interactions" value="62"/>
</dbReference>
<dbReference type="InParanoid" id="C5L918"/>
<keyword evidence="4" id="KW-1185">Reference proteome</keyword>
<proteinExistence type="predicted"/>
<gene>
    <name evidence="3" type="ORF">Pmar_PMAR013833</name>
</gene>